<dbReference type="Pfam" id="PF00514">
    <property type="entry name" value="Arm"/>
    <property type="match status" value="2"/>
</dbReference>
<dbReference type="Gene3D" id="1.20.5.690">
    <property type="entry name" value="Importin-alpha, importin-beta-binding domain"/>
    <property type="match status" value="1"/>
</dbReference>
<dbReference type="SUPFAM" id="SSF48371">
    <property type="entry name" value="ARM repeat"/>
    <property type="match status" value="1"/>
</dbReference>
<protein>
    <submittedName>
        <fullName evidence="10">Uncharacterized protein</fullName>
    </submittedName>
</protein>
<dbReference type="Pfam" id="PF01749">
    <property type="entry name" value="IBB"/>
    <property type="match status" value="1"/>
</dbReference>
<dbReference type="Pfam" id="PF00240">
    <property type="entry name" value="ubiquitin"/>
    <property type="match status" value="1"/>
</dbReference>
<dbReference type="SMART" id="SM00185">
    <property type="entry name" value="ARM"/>
    <property type="match status" value="3"/>
</dbReference>
<comment type="similarity">
    <text evidence="1">Belongs to the importin alpha family.</text>
</comment>
<sequence length="1114" mass="123404">MVLTNFATKETKNNKKNNFQKMAERQIQYKHAGEDSETLLKGHIEQAMTIRKEKRDDVILKRHNIQIEDQNADASTSGAGGSGIPFYRANLQKIVEQAQSPDPEVRMWAVTQARKLLLSDRNPPIDDLISSGILPILVNCLESTNSTLQFEAAWALTNIASGTSEQTRAVVRAGAVPHFFKLLDSQNMNVCEQAIWALGNIIGDGPHFKDYCIEMGIVQPLLKFVAPEIPLNVLRDVTWVVKFLLPLLATPEVKVQTAALRAVGNIVTGTDEQTQLVFDCGALQLMQPLLSYTKDKINKDHRVARLRYEIVANTFESTAPTDKNESGPGSSTAPATTTAGSSDPASASANATANAANRTAKIRRIMMTRPGTRSGVFCRTGVVIDRNRSRPMIPASSVPEDLIVQCQVVLQGQSRDVIVRELQRTNLNVTEAVNNLLSHDDDEMDDLDDTSEAYLYEELLSLIDAWLRSDGSGAAAAALLDSDSIYSVGDGYEYLISRDLTRRKGEDKTKDQNKENADSSSTIQEHFFLGERYTYWGLTGNDVADGSTKFQFPDDVTKFVKIVSMQSELIALADNGKIYGWSWEIDSKPGNSPHVANDILFSSIEESDVDSISNIESCGLRAAVLSKSDHVGSFVDISCGNRLPATFQIFVNMMNTKTITINVQSSDTIENVKAKIQDKEGIQFENNYLTFGGRIIYGKYTINNYNIQKESTLYFKTRLEAGNRKKIKFYKKKCATNTCSFKEFEYERIIDARFYECNRCQKNTTIEFLLKFVNDRKHYWTSFTEINFFLVQWIKNNPIKKINTKCKECGGRRRFYKVDEEGMEGEEGEEGEEEFDERVELIAANVDEDGEIDVGGPMDMIGPHPEPPPAVIDEAEEAPIPLAVLGEAQGNGGDGDGEDEEDDDVRTLAGDIELQEPIDEEPGTHPEPPLAVISEAEGAPNPLTVPGEVQGIGRGGLPTPLNENEDPSGPGTSGTQPMPPPVVICEAEGAPTPLAVSGEAQGSGGNGTLIIDGSFGVEEGEEDILVQQTRNKRAHERSASEKQARNFQKKQKFEKIAKIVNDYETENGPIQIDINDWETTSVSSKGSSFWANDRKEIKLKYNRLNEIFNLFNRK</sequence>
<keyword evidence="2 5" id="KW-0813">Transport</keyword>
<dbReference type="InterPro" id="IPR002652">
    <property type="entry name" value="Importin-a_IBB"/>
</dbReference>
<dbReference type="GO" id="GO:0043130">
    <property type="term" value="F:ubiquitin binding"/>
    <property type="evidence" value="ECO:0007669"/>
    <property type="project" value="InterPro"/>
</dbReference>
<dbReference type="PANTHER" id="PTHR23316">
    <property type="entry name" value="IMPORTIN ALPHA"/>
    <property type="match status" value="1"/>
</dbReference>
<dbReference type="InterPro" id="IPR024725">
    <property type="entry name" value="UBR5_UBA"/>
</dbReference>
<feature type="domain" description="Ubiquitin-like" evidence="7">
    <location>
        <begin position="647"/>
        <end position="722"/>
    </location>
</feature>
<dbReference type="PROSITE" id="PS50053">
    <property type="entry name" value="UBIQUITIN_2"/>
    <property type="match status" value="1"/>
</dbReference>
<dbReference type="GO" id="GO:0006606">
    <property type="term" value="P:protein import into nucleus"/>
    <property type="evidence" value="ECO:0007669"/>
    <property type="project" value="InterPro"/>
</dbReference>
<evidence type="ECO:0000256" key="4">
    <source>
        <dbReference type="PROSITE-ProRule" id="PRU00259"/>
    </source>
</evidence>
<feature type="region of interest" description="Disordered" evidence="6">
    <location>
        <begin position="317"/>
        <end position="355"/>
    </location>
</feature>
<dbReference type="AlphaFoldDB" id="A0A914LNR8"/>
<dbReference type="Pfam" id="PF11547">
    <property type="entry name" value="E3_UbLigase_EDD"/>
    <property type="match status" value="1"/>
</dbReference>
<keyword evidence="9" id="KW-1185">Reference proteome</keyword>
<dbReference type="InterPro" id="IPR016024">
    <property type="entry name" value="ARM-type_fold"/>
</dbReference>
<dbReference type="WBParaSite" id="Minc3s00654g15666">
    <property type="protein sequence ID" value="Minc3s00654g15666"/>
    <property type="gene ID" value="Minc3s00654g15666"/>
</dbReference>
<feature type="repeat" description="ARM" evidence="4">
    <location>
        <begin position="174"/>
        <end position="201"/>
    </location>
</feature>
<dbReference type="Gene3D" id="3.10.20.90">
    <property type="entry name" value="Phosphatidylinositol 3-kinase Catalytic Subunit, Chain A, domain 1"/>
    <property type="match status" value="1"/>
</dbReference>
<dbReference type="PROSITE" id="PS50176">
    <property type="entry name" value="ARM_REPEAT"/>
    <property type="match status" value="2"/>
</dbReference>
<dbReference type="SMART" id="SM00213">
    <property type="entry name" value="UBQ"/>
    <property type="match status" value="1"/>
</dbReference>
<name>A0A914LNR8_MELIC</name>
<dbReference type="InterPro" id="IPR029071">
    <property type="entry name" value="Ubiquitin-like_domsf"/>
</dbReference>
<evidence type="ECO:0000259" key="8">
    <source>
        <dbReference type="PROSITE" id="PS51214"/>
    </source>
</evidence>
<evidence type="ECO:0000313" key="10">
    <source>
        <dbReference type="WBParaSite" id="Minc3s00654g15666"/>
    </source>
</evidence>
<dbReference type="FunFam" id="1.10.8.10:FF:000009">
    <property type="entry name" value="Putative E3 ubiquitin-protein ligase UBR5"/>
    <property type="match status" value="1"/>
</dbReference>
<evidence type="ECO:0000313" key="9">
    <source>
        <dbReference type="Proteomes" id="UP000887563"/>
    </source>
</evidence>
<dbReference type="InterPro" id="IPR036975">
    <property type="entry name" value="Importin-a_IBB_sf"/>
</dbReference>
<dbReference type="InterPro" id="IPR011989">
    <property type="entry name" value="ARM-like"/>
</dbReference>
<evidence type="ECO:0000256" key="2">
    <source>
        <dbReference type="ARBA" id="ARBA00022448"/>
    </source>
</evidence>
<evidence type="ECO:0000256" key="1">
    <source>
        <dbReference type="ARBA" id="ARBA00010394"/>
    </source>
</evidence>
<feature type="compositionally biased region" description="Low complexity" evidence="6">
    <location>
        <begin position="326"/>
        <end position="355"/>
    </location>
</feature>
<evidence type="ECO:0000259" key="7">
    <source>
        <dbReference type="PROSITE" id="PS50053"/>
    </source>
</evidence>
<dbReference type="InterPro" id="IPR019956">
    <property type="entry name" value="Ubiquitin_dom"/>
</dbReference>
<feature type="region of interest" description="Disordered" evidence="6">
    <location>
        <begin position="937"/>
        <end position="1013"/>
    </location>
</feature>
<dbReference type="PROSITE" id="PS51214">
    <property type="entry name" value="IBB"/>
    <property type="match status" value="1"/>
</dbReference>
<dbReference type="SUPFAM" id="SSF54236">
    <property type="entry name" value="Ubiquitin-like"/>
    <property type="match status" value="1"/>
</dbReference>
<dbReference type="Gene3D" id="1.25.10.10">
    <property type="entry name" value="Leucine-rich Repeat Variant"/>
    <property type="match status" value="2"/>
</dbReference>
<dbReference type="InterPro" id="IPR000626">
    <property type="entry name" value="Ubiquitin-like_dom"/>
</dbReference>
<reference evidence="10" key="1">
    <citation type="submission" date="2022-11" db="UniProtKB">
        <authorList>
            <consortium name="WormBaseParasite"/>
        </authorList>
    </citation>
    <scope>IDENTIFICATION</scope>
</reference>
<evidence type="ECO:0000256" key="3">
    <source>
        <dbReference type="ARBA" id="ARBA00022927"/>
    </source>
</evidence>
<dbReference type="GO" id="GO:0061608">
    <property type="term" value="F:nuclear import signal receptor activity"/>
    <property type="evidence" value="ECO:0007669"/>
    <property type="project" value="InterPro"/>
</dbReference>
<keyword evidence="3" id="KW-0653">Protein transport</keyword>
<dbReference type="CDD" id="cd14423">
    <property type="entry name" value="CUE_UBR5"/>
    <property type="match status" value="1"/>
</dbReference>
<feature type="repeat" description="ARM" evidence="4">
    <location>
        <begin position="132"/>
        <end position="174"/>
    </location>
</feature>
<accession>A0A914LNR8</accession>
<dbReference type="Proteomes" id="UP000887563">
    <property type="component" value="Unplaced"/>
</dbReference>
<evidence type="ECO:0000256" key="5">
    <source>
        <dbReference type="PROSITE-ProRule" id="PRU00561"/>
    </source>
</evidence>
<organism evidence="9 10">
    <name type="scientific">Meloidogyne incognita</name>
    <name type="common">Southern root-knot nematode worm</name>
    <name type="synonym">Oxyuris incognita</name>
    <dbReference type="NCBI Taxonomy" id="6306"/>
    <lineage>
        <taxon>Eukaryota</taxon>
        <taxon>Metazoa</taxon>
        <taxon>Ecdysozoa</taxon>
        <taxon>Nematoda</taxon>
        <taxon>Chromadorea</taxon>
        <taxon>Rhabditida</taxon>
        <taxon>Tylenchina</taxon>
        <taxon>Tylenchomorpha</taxon>
        <taxon>Tylenchoidea</taxon>
        <taxon>Meloidogynidae</taxon>
        <taxon>Meloidogyninae</taxon>
        <taxon>Meloidogyne</taxon>
        <taxon>Meloidogyne incognita group</taxon>
    </lineage>
</organism>
<dbReference type="InterPro" id="IPR000225">
    <property type="entry name" value="Armadillo"/>
</dbReference>
<dbReference type="Gene3D" id="1.10.8.10">
    <property type="entry name" value="DNA helicase RuvA subunit, C-terminal domain"/>
    <property type="match status" value="1"/>
</dbReference>
<proteinExistence type="inferred from homology"/>
<feature type="domain" description="IBB" evidence="8">
    <location>
        <begin position="9"/>
        <end position="72"/>
    </location>
</feature>
<evidence type="ECO:0000256" key="6">
    <source>
        <dbReference type="SAM" id="MobiDB-lite"/>
    </source>
</evidence>
<dbReference type="PRINTS" id="PR00348">
    <property type="entry name" value="UBIQUITIN"/>
</dbReference>